<protein>
    <submittedName>
        <fullName evidence="2">Short-chain alcohol dehydrogenase-like protein</fullName>
    </submittedName>
</protein>
<dbReference type="Gene3D" id="3.40.50.720">
    <property type="entry name" value="NAD(P)-binding Rossmann-like Domain"/>
    <property type="match status" value="1"/>
</dbReference>
<dbReference type="GO" id="GO:0016616">
    <property type="term" value="F:oxidoreductase activity, acting on the CH-OH group of donors, NAD or NADP as acceptor"/>
    <property type="evidence" value="ECO:0007669"/>
    <property type="project" value="TreeGrafter"/>
</dbReference>
<comment type="caution">
    <text evidence="2">The sequence shown here is derived from an EMBL/GenBank/DDBJ whole genome shotgun (WGS) entry which is preliminary data.</text>
</comment>
<dbReference type="Proteomes" id="UP000030491">
    <property type="component" value="Unassembled WGS sequence"/>
</dbReference>
<evidence type="ECO:0000313" key="3">
    <source>
        <dbReference type="Proteomes" id="UP000030491"/>
    </source>
</evidence>
<dbReference type="PANTHER" id="PTHR42760">
    <property type="entry name" value="SHORT-CHAIN DEHYDROGENASES/REDUCTASES FAMILY MEMBER"/>
    <property type="match status" value="1"/>
</dbReference>
<dbReference type="EMBL" id="JNAJ01000004">
    <property type="protein sequence ID" value="KGF93092.1"/>
    <property type="molecule type" value="Genomic_DNA"/>
</dbReference>
<dbReference type="SUPFAM" id="SSF51735">
    <property type="entry name" value="NAD(P)-binding Rossmann-fold domains"/>
    <property type="match status" value="1"/>
</dbReference>
<evidence type="ECO:0000313" key="2">
    <source>
        <dbReference type="EMBL" id="KGF93092.1"/>
    </source>
</evidence>
<name>A0A0A1ZU54_PROMR</name>
<evidence type="ECO:0000256" key="1">
    <source>
        <dbReference type="ARBA" id="ARBA00006484"/>
    </source>
</evidence>
<proteinExistence type="inferred from homology"/>
<comment type="similarity">
    <text evidence="1">Belongs to the short-chain dehydrogenases/reductases (SDR) family.</text>
</comment>
<dbReference type="RefSeq" id="WP_032513035.1">
    <property type="nucleotide sequence ID" value="NZ_JNAJ01000004.1"/>
</dbReference>
<gene>
    <name evidence="2" type="ORF">EU93_0267</name>
</gene>
<sequence length="228" mass="25894">MVLKQNLFILGSEGVIGSKICSYFEKEYNIFKYDYLLGHDFTNEQIVENIFQENSCYGLINLYALNEHVGISKQAQSYEDFDIEQMKKILSVNVVSLFNVCRTFCKHNSYGSVINFSSIYGLRPPNNNLYEGKDMKSISYSVSKSSVIPLTQYFAKNMPNGDYRFNVIAPGGVFNSQNKDFVEKYSSKVPLKRMCYPVDLIEPIRFLLSKGSSYVNGIVLPVDGGFSL</sequence>
<dbReference type="PRINTS" id="PR00081">
    <property type="entry name" value="GDHRDH"/>
</dbReference>
<organism evidence="2 3">
    <name type="scientific">Prochlorococcus marinus str. MIT 9116</name>
    <dbReference type="NCBI Taxonomy" id="167544"/>
    <lineage>
        <taxon>Bacteria</taxon>
        <taxon>Bacillati</taxon>
        <taxon>Cyanobacteriota</taxon>
        <taxon>Cyanophyceae</taxon>
        <taxon>Synechococcales</taxon>
        <taxon>Prochlorococcaceae</taxon>
        <taxon>Prochlorococcus</taxon>
    </lineage>
</organism>
<dbReference type="Pfam" id="PF13561">
    <property type="entry name" value="adh_short_C2"/>
    <property type="match status" value="1"/>
</dbReference>
<dbReference type="InterPro" id="IPR036291">
    <property type="entry name" value="NAD(P)-bd_dom_sf"/>
</dbReference>
<dbReference type="AlphaFoldDB" id="A0A0A1ZU54"/>
<accession>A0A0A1ZU54</accession>
<dbReference type="OrthoDB" id="9785520at2"/>
<dbReference type="InterPro" id="IPR002347">
    <property type="entry name" value="SDR_fam"/>
</dbReference>
<reference evidence="3" key="1">
    <citation type="journal article" date="2014" name="Sci. Data">
        <title>Genomes of diverse isolates of the marine cyanobacterium Prochlorococcus.</title>
        <authorList>
            <person name="Biller S."/>
            <person name="Berube P."/>
            <person name="Thompson J."/>
            <person name="Kelly L."/>
            <person name="Roggensack S."/>
            <person name="Awad L."/>
            <person name="Roache-Johnson K."/>
            <person name="Ding H."/>
            <person name="Giovannoni S.J."/>
            <person name="Moore L.R."/>
            <person name="Chisholm S.W."/>
        </authorList>
    </citation>
    <scope>NUCLEOTIDE SEQUENCE [LARGE SCALE GENOMIC DNA]</scope>
</reference>